<dbReference type="Proteomes" id="UP001234989">
    <property type="component" value="Chromosome 8"/>
</dbReference>
<protein>
    <submittedName>
        <fullName evidence="1">Uncharacterized protein</fullName>
    </submittedName>
</protein>
<organism evidence="1 2">
    <name type="scientific">Solanum verrucosum</name>
    <dbReference type="NCBI Taxonomy" id="315347"/>
    <lineage>
        <taxon>Eukaryota</taxon>
        <taxon>Viridiplantae</taxon>
        <taxon>Streptophyta</taxon>
        <taxon>Embryophyta</taxon>
        <taxon>Tracheophyta</taxon>
        <taxon>Spermatophyta</taxon>
        <taxon>Magnoliopsida</taxon>
        <taxon>eudicotyledons</taxon>
        <taxon>Gunneridae</taxon>
        <taxon>Pentapetalae</taxon>
        <taxon>asterids</taxon>
        <taxon>lamiids</taxon>
        <taxon>Solanales</taxon>
        <taxon>Solanaceae</taxon>
        <taxon>Solanoideae</taxon>
        <taxon>Solaneae</taxon>
        <taxon>Solanum</taxon>
    </lineage>
</organism>
<keyword evidence="2" id="KW-1185">Reference proteome</keyword>
<dbReference type="EMBL" id="CP133619">
    <property type="protein sequence ID" value="WMV42583.1"/>
    <property type="molecule type" value="Genomic_DNA"/>
</dbReference>
<sequence>MVAVLLDRFSGGNPEEWIFRAEWCFTYLGFSEKDCLPLPSVYFDGEALIWYDGLFRTKQFYDWNHFKVKLLLRFRQWSFLSSIESVTYFDSINVAHVAPPEVLHVAIESDLANGKQKEAT</sequence>
<evidence type="ECO:0000313" key="1">
    <source>
        <dbReference type="EMBL" id="WMV42583.1"/>
    </source>
</evidence>
<proteinExistence type="predicted"/>
<dbReference type="AlphaFoldDB" id="A0AAF0UB49"/>
<accession>A0AAF0UB49</accession>
<name>A0AAF0UB49_SOLVR</name>
<reference evidence="1" key="1">
    <citation type="submission" date="2023-08" db="EMBL/GenBank/DDBJ databases">
        <title>A de novo genome assembly of Solanum verrucosum Schlechtendal, a Mexican diploid species geographically isolated from the other diploid A-genome species in potato relatives.</title>
        <authorList>
            <person name="Hosaka K."/>
        </authorList>
    </citation>
    <scope>NUCLEOTIDE SEQUENCE</scope>
    <source>
        <tissue evidence="1">Young leaves</tissue>
    </source>
</reference>
<evidence type="ECO:0000313" key="2">
    <source>
        <dbReference type="Proteomes" id="UP001234989"/>
    </source>
</evidence>
<gene>
    <name evidence="1" type="ORF">MTR67_035968</name>
</gene>